<dbReference type="OMA" id="CHPTHRR"/>
<feature type="transmembrane region" description="Helical" evidence="1">
    <location>
        <begin position="78"/>
        <end position="100"/>
    </location>
</feature>
<accession>A0A0D2MIC4</accession>
<evidence type="ECO:0000256" key="1">
    <source>
        <dbReference type="SAM" id="Phobius"/>
    </source>
</evidence>
<keyword evidence="1" id="KW-0472">Membrane</keyword>
<dbReference type="OrthoDB" id="3062801at2759"/>
<keyword evidence="3" id="KW-1185">Reference proteome</keyword>
<gene>
    <name evidence="2" type="ORF">HYPSUDRAFT_185117</name>
</gene>
<evidence type="ECO:0000313" key="3">
    <source>
        <dbReference type="Proteomes" id="UP000054270"/>
    </source>
</evidence>
<name>A0A0D2MIC4_HYPSF</name>
<protein>
    <submittedName>
        <fullName evidence="2">Uncharacterized protein</fullName>
    </submittedName>
</protein>
<dbReference type="AlphaFoldDB" id="A0A0D2MIC4"/>
<reference evidence="3" key="1">
    <citation type="submission" date="2014-04" db="EMBL/GenBank/DDBJ databases">
        <title>Evolutionary Origins and Diversification of the Mycorrhizal Mutualists.</title>
        <authorList>
            <consortium name="DOE Joint Genome Institute"/>
            <consortium name="Mycorrhizal Genomics Consortium"/>
            <person name="Kohler A."/>
            <person name="Kuo A."/>
            <person name="Nagy L.G."/>
            <person name="Floudas D."/>
            <person name="Copeland A."/>
            <person name="Barry K.W."/>
            <person name="Cichocki N."/>
            <person name="Veneault-Fourrey C."/>
            <person name="LaButti K."/>
            <person name="Lindquist E.A."/>
            <person name="Lipzen A."/>
            <person name="Lundell T."/>
            <person name="Morin E."/>
            <person name="Murat C."/>
            <person name="Riley R."/>
            <person name="Ohm R."/>
            <person name="Sun H."/>
            <person name="Tunlid A."/>
            <person name="Henrissat B."/>
            <person name="Grigoriev I.V."/>
            <person name="Hibbett D.S."/>
            <person name="Martin F."/>
        </authorList>
    </citation>
    <scope>NUCLEOTIDE SEQUENCE [LARGE SCALE GENOMIC DNA]</scope>
    <source>
        <strain evidence="3">FD-334 SS-4</strain>
    </source>
</reference>
<keyword evidence="1" id="KW-1133">Transmembrane helix</keyword>
<keyword evidence="1" id="KW-0812">Transmembrane</keyword>
<sequence>MALETASQGSPDSFDALSFEAGITAAPPQYERLKTTWESFIDSVMREWKTFSITSVLLLSAILTILQISGAADDPVTRYLALLSLMCALINLLFGCMYIIRFGSMRKAYKAAEWALVNYQLSHQLLSY</sequence>
<dbReference type="Proteomes" id="UP000054270">
    <property type="component" value="Unassembled WGS sequence"/>
</dbReference>
<evidence type="ECO:0000313" key="2">
    <source>
        <dbReference type="EMBL" id="KJA23413.1"/>
    </source>
</evidence>
<proteinExistence type="predicted"/>
<organism evidence="2 3">
    <name type="scientific">Hypholoma sublateritium (strain FD-334 SS-4)</name>
    <dbReference type="NCBI Taxonomy" id="945553"/>
    <lineage>
        <taxon>Eukaryota</taxon>
        <taxon>Fungi</taxon>
        <taxon>Dikarya</taxon>
        <taxon>Basidiomycota</taxon>
        <taxon>Agaricomycotina</taxon>
        <taxon>Agaricomycetes</taxon>
        <taxon>Agaricomycetidae</taxon>
        <taxon>Agaricales</taxon>
        <taxon>Agaricineae</taxon>
        <taxon>Strophariaceae</taxon>
        <taxon>Hypholoma</taxon>
    </lineage>
</organism>
<dbReference type="EMBL" id="KN817543">
    <property type="protein sequence ID" value="KJA23413.1"/>
    <property type="molecule type" value="Genomic_DNA"/>
</dbReference>
<feature type="transmembrane region" description="Helical" evidence="1">
    <location>
        <begin position="51"/>
        <end position="72"/>
    </location>
</feature>
<dbReference type="STRING" id="945553.A0A0D2MIC4"/>